<dbReference type="EMBL" id="JAINVB010000002">
    <property type="protein sequence ID" value="MCK0089130.1"/>
    <property type="molecule type" value="Genomic_DNA"/>
</dbReference>
<dbReference type="Pfam" id="PF01841">
    <property type="entry name" value="Transglut_core"/>
    <property type="match status" value="1"/>
</dbReference>
<evidence type="ECO:0000313" key="2">
    <source>
        <dbReference type="EMBL" id="MCK0089130.1"/>
    </source>
</evidence>
<name>A0AAW5FBF6_CLOSY</name>
<dbReference type="AlphaFoldDB" id="A0AAW5FBF6"/>
<dbReference type="InterPro" id="IPR002931">
    <property type="entry name" value="Transglutaminase-like"/>
</dbReference>
<dbReference type="Gene3D" id="3.10.620.30">
    <property type="match status" value="1"/>
</dbReference>
<feature type="domain" description="Transglutaminase-like" evidence="1">
    <location>
        <begin position="104"/>
        <end position="160"/>
    </location>
</feature>
<dbReference type="SUPFAM" id="SSF54001">
    <property type="entry name" value="Cysteine proteinases"/>
    <property type="match status" value="1"/>
</dbReference>
<dbReference type="SMART" id="SM00460">
    <property type="entry name" value="TGc"/>
    <property type="match status" value="1"/>
</dbReference>
<dbReference type="InterPro" id="IPR038765">
    <property type="entry name" value="Papain-like_cys_pep_sf"/>
</dbReference>
<dbReference type="Proteomes" id="UP001203136">
    <property type="component" value="Unassembled WGS sequence"/>
</dbReference>
<gene>
    <name evidence="2" type="ORF">K5I21_25315</name>
</gene>
<evidence type="ECO:0000313" key="3">
    <source>
        <dbReference type="Proteomes" id="UP001203136"/>
    </source>
</evidence>
<accession>A0AAW5FBF6</accession>
<comment type="caution">
    <text evidence="2">The sequence shown here is derived from an EMBL/GenBank/DDBJ whole genome shotgun (WGS) entry which is preliminary data.</text>
</comment>
<proteinExistence type="predicted"/>
<evidence type="ECO:0000259" key="1">
    <source>
        <dbReference type="SMART" id="SM00460"/>
    </source>
</evidence>
<dbReference type="RefSeq" id="WP_034555444.1">
    <property type="nucleotide sequence ID" value="NZ_JAINVB010000002.1"/>
</dbReference>
<organism evidence="2 3">
    <name type="scientific">Clostridium symbiosum</name>
    <name type="common">Bacteroides symbiosus</name>
    <dbReference type="NCBI Taxonomy" id="1512"/>
    <lineage>
        <taxon>Bacteria</taxon>
        <taxon>Bacillati</taxon>
        <taxon>Bacillota</taxon>
        <taxon>Clostridia</taxon>
        <taxon>Lachnospirales</taxon>
        <taxon>Lachnospiraceae</taxon>
        <taxon>Otoolea</taxon>
    </lineage>
</organism>
<protein>
    <recommendedName>
        <fullName evidence="1">Transglutaminase-like domain-containing protein</fullName>
    </recommendedName>
</protein>
<sequence length="260" mass="29657">MKKIIVTLLTVGIILAESAIPVFAQDIWILDETEKAALKREHPFSSSYWEYAEAEAEVRYWVEQHKGEINSISDEVERYKAVAKEVCDFLTYDFKYGTPHIHFTLRDGKGVCSDYSTLTKGLCDSVGLQCVSVNGYSPNGPHSWNRVVLNGMTYDSDLSSSDLYGTPILMEGTPSSYREEDICEDLYSICCWTGSVVEEDSYDIVYLSAPEGTYPVWDYINKNWYFKEITEEDIAYAKELEEADEAFFKELEEARNSSTQ</sequence>
<reference evidence="2" key="1">
    <citation type="journal article" date="2022" name="Cell Host Microbe">
        <title>Colonization of the live biotherapeutic product VE303 and modulation of the microbiota and metabolites in healthy volunteers.</title>
        <authorList>
            <person name="Dsouza M."/>
            <person name="Menon R."/>
            <person name="Crossette E."/>
            <person name="Bhattarai S.K."/>
            <person name="Schneider J."/>
            <person name="Kim Y.G."/>
            <person name="Reddy S."/>
            <person name="Caballero S."/>
            <person name="Felix C."/>
            <person name="Cornacchione L."/>
            <person name="Hendrickson J."/>
            <person name="Watson A.R."/>
            <person name="Minot S.S."/>
            <person name="Greenfield N."/>
            <person name="Schopf L."/>
            <person name="Szabady R."/>
            <person name="Patarroyo J."/>
            <person name="Smith W."/>
            <person name="Harrison P."/>
            <person name="Kuijper E.J."/>
            <person name="Kelly C.P."/>
            <person name="Olle B."/>
            <person name="Bobilev D."/>
            <person name="Silber J.L."/>
            <person name="Bucci V."/>
            <person name="Roberts B."/>
            <person name="Faith J."/>
            <person name="Norman J.M."/>
        </authorList>
    </citation>
    <scope>NUCLEOTIDE SEQUENCE</scope>
    <source>
        <strain evidence="2">VE303-04</strain>
    </source>
</reference>